<protein>
    <recommendedName>
        <fullName evidence="5">Chromosome segregation ATPase</fullName>
    </recommendedName>
</protein>
<evidence type="ECO:0000256" key="2">
    <source>
        <dbReference type="SAM" id="MobiDB-lite"/>
    </source>
</evidence>
<accession>A0ABP8S8D3</accession>
<dbReference type="EMBL" id="BAABFF010000001">
    <property type="protein sequence ID" value="GAA4562955.1"/>
    <property type="molecule type" value="Genomic_DNA"/>
</dbReference>
<reference evidence="4" key="1">
    <citation type="journal article" date="2019" name="Int. J. Syst. Evol. Microbiol.">
        <title>The Global Catalogue of Microorganisms (GCM) 10K type strain sequencing project: providing services to taxonomists for standard genome sequencing and annotation.</title>
        <authorList>
            <consortium name="The Broad Institute Genomics Platform"/>
            <consortium name="The Broad Institute Genome Sequencing Center for Infectious Disease"/>
            <person name="Wu L."/>
            <person name="Ma J."/>
        </authorList>
    </citation>
    <scope>NUCLEOTIDE SEQUENCE [LARGE SCALE GENOMIC DNA]</scope>
    <source>
        <strain evidence="4">JCM 13278</strain>
    </source>
</reference>
<organism evidence="3 4">
    <name type="scientific">Actinocorallia cavernae</name>
    <dbReference type="NCBI Taxonomy" id="328075"/>
    <lineage>
        <taxon>Bacteria</taxon>
        <taxon>Bacillati</taxon>
        <taxon>Actinomycetota</taxon>
        <taxon>Actinomycetes</taxon>
        <taxon>Streptosporangiales</taxon>
        <taxon>Thermomonosporaceae</taxon>
        <taxon>Actinocorallia</taxon>
    </lineage>
</organism>
<feature type="region of interest" description="Disordered" evidence="2">
    <location>
        <begin position="1002"/>
        <end position="1023"/>
    </location>
</feature>
<keyword evidence="1" id="KW-0175">Coiled coil</keyword>
<feature type="compositionally biased region" description="Low complexity" evidence="2">
    <location>
        <begin position="464"/>
        <end position="473"/>
    </location>
</feature>
<comment type="caution">
    <text evidence="3">The sequence shown here is derived from an EMBL/GenBank/DDBJ whole genome shotgun (WGS) entry which is preliminary data.</text>
</comment>
<feature type="region of interest" description="Disordered" evidence="2">
    <location>
        <begin position="1512"/>
        <end position="1544"/>
    </location>
</feature>
<evidence type="ECO:0000313" key="4">
    <source>
        <dbReference type="Proteomes" id="UP001500691"/>
    </source>
</evidence>
<sequence length="1544" mass="168064">MHRLRRLRLVNVGHAAAGFKSLVLDLTGGVSHVDGRVMPAVDVILWLRNGGGKSSLLSLIFSLFLPAKGDFIGHKKGKSLADYVPDQKVSHVIAEWEDTSLPRGGPALVTGGVYQWQDGHRPADVETGWELLLRRWYAFRPLPGLLDLDCLPVRTEGGQLTQSAFLKKLADAGKAQRGLHLRIAKDQTEWRTLLSDLRLDPAVLRIQRDMNREEGGITELFQFSTCEDFVDFLIDLVCDPRDPAVVRASLEETAAKLARRPGREREQGFLAAALLALKPVTEHSALAAVQQETLTQQVSVALRAAEHLSERAQALGSTAAAAAAQATAEQAAEAEARKHAAQQERRLVVLTRHAAQWAADGAGTELERCEEKAAKAQLYQQAWELVDTVLELDAQRQEEQRLRQLLERQDVRQAPLREATQAAGAALRDRLSSAVEELAGEVTQARQESKEAAAERQAAEDGHAQAAKAQWQAKDQLRRASKRLAAAEEAVETARRDGLIESLENPGGALTRYTDEHTAVGQRLQDHRARQANAMSLFSGLAEQQAACAVRLAAAQERHSAQWDRLSSLQADRREVASDRRLLELACAEPGTVLDLDQVAGDLLNLLAAAGQQSDALMLQEQVDGVDDRRAVKALQDVGFLPAPVEVERAVERLRALGAPAVSGLQFLREVFRADEHAAVAAAVPHLIGGVVVCGPLPEGEDLATLAQRADVTASVIAVGEDHQARQSIAAAGTRTVVLPVHPGLLEPDAAEREQLRLEHRLEGLEERVRDLVRRREMDAALARRLQAHMDVFGAGPREGLEAAVARLEHEADTLHEKHRLLKEQARRAREDADAHGPEIDALTERLVTLTDLLPRVRELAQAHERVMPACRAEMEQARQALPVHTADMRRYTQAREEAETRQGAARDLLRRLEERQRRHASEIKRLDADLPAGCGHALSAAELAATAVETLRSRFDQARRDWGGEIGDAGLRARVEGCAMRITELTRALGAKPGEVCAKAEQLARSPHAGEAEDRSRKRAEAEVAKETAIERRGVAREAKQKADTAWEEASAAVEALDPPYDARADQAGPFDTAAGAFKALAEVRRSVDRAHAAAQEHQLKVRDLRIAAEKAKGAAHRVARCAQGVKDTANRHSDAVPDNAGAAQIDAQLLGLVEQLQIGTSSLASLSPEQAEALEQAVTGLVDAAAKAHDDARRKLEKSVRKVHSLAQDQTHRDVVEGQLLERLLNDLAHPARLAELIEEIDLREKVVLGELAELADDQLMVVQTCLALVKTVLDDVQQVARHSRLPQGLGSWSGQQFLSLEIRHLPDDEVLARRLSTEIDRMTAAVSTSTAAKATALPDAMTLAKELVLAALGGRGNVVAKIIKPTQSLDVVQRNSVTQIQKFSGGELLTVSVLLYCTLARLRAAKQGRKASGGVGTLVLDNPFGKANYAPFIGLQRKVAAAHGIQLVYTTGSNDLPALERFPLIIRLRNGIDARTRSQYVQIADRYGDAVSRGMQHAYDDGITSARLHRHSAQDTEQEDAGPGIPHQSGETATGDTEGDQ</sequence>
<dbReference type="Proteomes" id="UP001500691">
    <property type="component" value="Unassembled WGS sequence"/>
</dbReference>
<feature type="compositionally biased region" description="Basic and acidic residues" evidence="2">
    <location>
        <begin position="453"/>
        <end position="463"/>
    </location>
</feature>
<evidence type="ECO:0000256" key="1">
    <source>
        <dbReference type="SAM" id="Coils"/>
    </source>
</evidence>
<evidence type="ECO:0000313" key="3">
    <source>
        <dbReference type="EMBL" id="GAA4562955.1"/>
    </source>
</evidence>
<gene>
    <name evidence="3" type="ORF">GCM10023100_00900</name>
</gene>
<dbReference type="RefSeq" id="WP_346074885.1">
    <property type="nucleotide sequence ID" value="NZ_BAABFF010000001.1"/>
</dbReference>
<proteinExistence type="predicted"/>
<feature type="coiled-coil region" evidence="1">
    <location>
        <begin position="896"/>
        <end position="930"/>
    </location>
</feature>
<evidence type="ECO:0008006" key="5">
    <source>
        <dbReference type="Google" id="ProtNLM"/>
    </source>
</evidence>
<feature type="coiled-coil region" evidence="1">
    <location>
        <begin position="755"/>
        <end position="832"/>
    </location>
</feature>
<feature type="compositionally biased region" description="Basic and acidic residues" evidence="2">
    <location>
        <begin position="1009"/>
        <end position="1023"/>
    </location>
</feature>
<name>A0ABP8S8D3_9ACTN</name>
<keyword evidence="4" id="KW-1185">Reference proteome</keyword>
<feature type="region of interest" description="Disordered" evidence="2">
    <location>
        <begin position="453"/>
        <end position="473"/>
    </location>
</feature>